<sequence>MPTPPVTTLAVDPIRPPLPACSSFHDSSTSSHTRRESRDKAAVSFLLFVNEQHRRPVDACRCVRPHVLIRERGQDITANAHRPFPRPQTMQRVSSFLPSWEARRRSNASTASNGRSSIVTASSVKSPLEKVFRWSSKPPAPLTTAALASATSRIGREAFWPATLDAECDRSARILKSFCSDGFLAPLDDLSNTTDANAEPKTPARVFKKIPSRIIQNAAGIAIFTCMRSGLWMTGSGGSGILIARKADGTWSPPSGIILHTPSLSFIMGIDIYDCVLVINNIAALESLITKPTVTLGEDIGLTAGPLVALESTETENRWKDLDNTVLTYMKARGQTQNVNLNGCILTERANENEKFYGANVTAMDIVAGNVSRHVDETRPLFEVIKEAEGRIDADQVILKKLSALPAPGDAMIETPRSSRSSPASPKTPFGIPLADDPDPYGVLALEMAGLEIREAGTRLRPTSNQFEFHPAPSSPAFSRFRQSGETFTTKSNRGSLMSTKTSRTKMSESWTHSNPTGTPYTSPSQSQSQSEDGVSVNSLPVLKEPEEPEEVDYTKIDFTPLRQISGSHSIEGTVVTDSDDHLRTDTSTMDDTATKASSVYTKDDASVTTKQDDDKVDVQNVEQDGDADDEDDDVDDDVDDDDEEPVIFEVAAVQPAARTAVMAAPIHAKGALVTIPKRIPPPLPARSPMRTSRASKSDIGDVSHLHSPLQSSFTPSPRQSIDSSSVRSRSDKIPSITETAPAMSDVEKLENTDSGVTEKFQANDVSDSKTHAAQESEQATPMAPGAFPAEGEFMIPLDIPLKEEAPSIDSGRMAPKAVDAV</sequence>
<dbReference type="GeneID" id="87941642"/>
<dbReference type="GO" id="GO:0035091">
    <property type="term" value="F:phosphatidylinositol binding"/>
    <property type="evidence" value="ECO:0007669"/>
    <property type="project" value="TreeGrafter"/>
</dbReference>
<evidence type="ECO:0000259" key="2">
    <source>
        <dbReference type="Pfam" id="PF04366"/>
    </source>
</evidence>
<feature type="domain" description="Ysc84 actin-binding" evidence="2">
    <location>
        <begin position="260"/>
        <end position="388"/>
    </location>
</feature>
<dbReference type="InterPro" id="IPR007461">
    <property type="entry name" value="Ysc84_actin-binding"/>
</dbReference>
<dbReference type="PANTHER" id="PTHR15629:SF8">
    <property type="entry name" value="DUF500 DOMAIN PROTEIN (AFU_ORTHOLOGUE AFUA_5G07310)"/>
    <property type="match status" value="1"/>
</dbReference>
<feature type="compositionally biased region" description="Basic and acidic residues" evidence="1">
    <location>
        <begin position="604"/>
        <end position="618"/>
    </location>
</feature>
<feature type="region of interest" description="Disordered" evidence="1">
    <location>
        <begin position="677"/>
        <end position="790"/>
    </location>
</feature>
<organism evidence="3 4">
    <name type="scientific">Colletotrichum destructivum</name>
    <dbReference type="NCBI Taxonomy" id="34406"/>
    <lineage>
        <taxon>Eukaryota</taxon>
        <taxon>Fungi</taxon>
        <taxon>Dikarya</taxon>
        <taxon>Ascomycota</taxon>
        <taxon>Pezizomycotina</taxon>
        <taxon>Sordariomycetes</taxon>
        <taxon>Hypocreomycetidae</taxon>
        <taxon>Glomerellales</taxon>
        <taxon>Glomerellaceae</taxon>
        <taxon>Colletotrichum</taxon>
        <taxon>Colletotrichum destructivum species complex</taxon>
    </lineage>
</organism>
<feature type="region of interest" description="Disordered" evidence="1">
    <location>
        <begin position="487"/>
        <end position="557"/>
    </location>
</feature>
<feature type="compositionally biased region" description="Polar residues" evidence="1">
    <location>
        <begin position="487"/>
        <end position="502"/>
    </location>
</feature>
<name>A0AAX4I9R8_9PEZI</name>
<keyword evidence="4" id="KW-1185">Reference proteome</keyword>
<feature type="compositionally biased region" description="Basic and acidic residues" evidence="1">
    <location>
        <begin position="696"/>
        <end position="705"/>
    </location>
</feature>
<protein>
    <submittedName>
        <fullName evidence="3">Ysc84 actin-binding domain-containing protein</fullName>
    </submittedName>
</protein>
<feature type="compositionally biased region" description="Acidic residues" evidence="1">
    <location>
        <begin position="624"/>
        <end position="643"/>
    </location>
</feature>
<dbReference type="RefSeq" id="XP_062777349.1">
    <property type="nucleotide sequence ID" value="XM_062921298.1"/>
</dbReference>
<accession>A0AAX4I9R8</accession>
<proteinExistence type="predicted"/>
<gene>
    <name evidence="3" type="ORF">CDEST_05139</name>
</gene>
<evidence type="ECO:0000256" key="1">
    <source>
        <dbReference type="SAM" id="MobiDB-lite"/>
    </source>
</evidence>
<dbReference type="EMBL" id="CP137307">
    <property type="protein sequence ID" value="WQF80125.1"/>
    <property type="molecule type" value="Genomic_DNA"/>
</dbReference>
<dbReference type="CDD" id="cd11524">
    <property type="entry name" value="SYLF"/>
    <property type="match status" value="1"/>
</dbReference>
<feature type="region of interest" description="Disordered" evidence="1">
    <location>
        <begin position="410"/>
        <end position="437"/>
    </location>
</feature>
<dbReference type="AlphaFoldDB" id="A0AAX4I9R8"/>
<feature type="region of interest" description="Disordered" evidence="1">
    <location>
        <begin position="570"/>
        <end position="592"/>
    </location>
</feature>
<feature type="compositionally biased region" description="Low complexity" evidence="1">
    <location>
        <begin position="516"/>
        <end position="531"/>
    </location>
</feature>
<evidence type="ECO:0000313" key="4">
    <source>
        <dbReference type="Proteomes" id="UP001322277"/>
    </source>
</evidence>
<reference evidence="4" key="1">
    <citation type="journal article" date="2023" name="bioRxiv">
        <title>Complete genome of the Medicago anthracnose fungus, Colletotrichum destructivum, reveals a mini-chromosome-like region within a core chromosome.</title>
        <authorList>
            <person name="Lapalu N."/>
            <person name="Simon A."/>
            <person name="Lu A."/>
            <person name="Plaumann P.-L."/>
            <person name="Amselem J."/>
            <person name="Pigne S."/>
            <person name="Auger A."/>
            <person name="Koch C."/>
            <person name="Dallery J.-F."/>
            <person name="O'Connell R.J."/>
        </authorList>
    </citation>
    <scope>NUCLEOTIDE SEQUENCE [LARGE SCALE GENOMIC DNA]</scope>
    <source>
        <strain evidence="4">CBS 520.97</strain>
    </source>
</reference>
<dbReference type="InterPro" id="IPR051702">
    <property type="entry name" value="SH3_domain_YSC84-like"/>
</dbReference>
<dbReference type="Pfam" id="PF04366">
    <property type="entry name" value="Ysc84"/>
    <property type="match status" value="1"/>
</dbReference>
<dbReference type="Proteomes" id="UP001322277">
    <property type="component" value="Chromosome 3"/>
</dbReference>
<feature type="compositionally biased region" description="Low complexity" evidence="1">
    <location>
        <begin position="716"/>
        <end position="728"/>
    </location>
</feature>
<dbReference type="KEGG" id="cdet:87941642"/>
<evidence type="ECO:0000313" key="3">
    <source>
        <dbReference type="EMBL" id="WQF80125.1"/>
    </source>
</evidence>
<dbReference type="PANTHER" id="PTHR15629">
    <property type="entry name" value="SH3YL1 PROTEIN"/>
    <property type="match status" value="1"/>
</dbReference>
<feature type="compositionally biased region" description="Low complexity" evidence="1">
    <location>
        <begin position="416"/>
        <end position="425"/>
    </location>
</feature>
<feature type="region of interest" description="Disordered" evidence="1">
    <location>
        <begin position="604"/>
        <end position="643"/>
    </location>
</feature>